<gene>
    <name evidence="1" type="ORF">BXY45_13620</name>
</gene>
<reference evidence="1 2" key="1">
    <citation type="submission" date="2018-03" db="EMBL/GenBank/DDBJ databases">
        <title>Genomic Encyclopedia of Archaeal and Bacterial Type Strains, Phase II (KMG-II): from individual species to whole genera.</title>
        <authorList>
            <person name="Goeker M."/>
        </authorList>
    </citation>
    <scope>NUCLEOTIDE SEQUENCE [LARGE SCALE GENOMIC DNA]</scope>
    <source>
        <strain evidence="1 2">DSM 44889</strain>
    </source>
</reference>
<protein>
    <submittedName>
        <fullName evidence="1">Uncharacterized protein (DUF952 family)</fullName>
    </submittedName>
</protein>
<dbReference type="Gene3D" id="3.20.170.20">
    <property type="entry name" value="Protein of unknown function DUF952"/>
    <property type="match status" value="1"/>
</dbReference>
<organism evidence="1 2">
    <name type="scientific">Quadrisphaera granulorum</name>
    <dbReference type="NCBI Taxonomy" id="317664"/>
    <lineage>
        <taxon>Bacteria</taxon>
        <taxon>Bacillati</taxon>
        <taxon>Actinomycetota</taxon>
        <taxon>Actinomycetes</taxon>
        <taxon>Kineosporiales</taxon>
        <taxon>Kineosporiaceae</taxon>
        <taxon>Quadrisphaera</taxon>
    </lineage>
</organism>
<keyword evidence="2" id="KW-1185">Reference proteome</keyword>
<sequence length="165" mass="16679">MIVSGVFALVGASERVDARGVDAAAAAAERGVVVARVLHLASRSLWVRAQAEGAYRGSTLGADLDEVGFVHASAASQLPGVVAAVYGEEDLVDHVLLVVDVDACEAAGSPVRWEAPPGGDQAYPHVYGPVPLAAVVAALDVGRDAAGALRLPDLAALDVVVVPPS</sequence>
<dbReference type="SUPFAM" id="SSF56399">
    <property type="entry name" value="ADP-ribosylation"/>
    <property type="match status" value="1"/>
</dbReference>
<name>A0A315ZQK8_9ACTN</name>
<dbReference type="Proteomes" id="UP000245469">
    <property type="component" value="Unassembled WGS sequence"/>
</dbReference>
<dbReference type="EMBL" id="QGDQ01000036">
    <property type="protein sequence ID" value="PWJ47589.1"/>
    <property type="molecule type" value="Genomic_DNA"/>
</dbReference>
<accession>A0A315ZQK8</accession>
<proteinExistence type="predicted"/>
<comment type="caution">
    <text evidence="1">The sequence shown here is derived from an EMBL/GenBank/DDBJ whole genome shotgun (WGS) entry which is preliminary data.</text>
</comment>
<dbReference type="Pfam" id="PF06108">
    <property type="entry name" value="DUF952"/>
    <property type="match status" value="1"/>
</dbReference>
<evidence type="ECO:0000313" key="1">
    <source>
        <dbReference type="EMBL" id="PWJ47589.1"/>
    </source>
</evidence>
<dbReference type="InterPro" id="IPR009297">
    <property type="entry name" value="DUF952"/>
</dbReference>
<evidence type="ECO:0000313" key="2">
    <source>
        <dbReference type="Proteomes" id="UP000245469"/>
    </source>
</evidence>
<dbReference type="AlphaFoldDB" id="A0A315ZQK8"/>